<evidence type="ECO:0000313" key="4">
    <source>
        <dbReference type="Proteomes" id="UP000094009"/>
    </source>
</evidence>
<evidence type="ECO:0000256" key="1">
    <source>
        <dbReference type="SAM" id="MobiDB-lite"/>
    </source>
</evidence>
<dbReference type="Proteomes" id="UP000094009">
    <property type="component" value="Unassembled WGS sequence"/>
</dbReference>
<evidence type="ECO:0000313" key="3">
    <source>
        <dbReference type="EMBL" id="OAZ11552.1"/>
    </source>
</evidence>
<evidence type="ECO:0008006" key="5">
    <source>
        <dbReference type="Google" id="ProtNLM"/>
    </source>
</evidence>
<reference evidence="3 4" key="1">
    <citation type="submission" date="2014-07" db="EMBL/GenBank/DDBJ databases">
        <title>Draft genome sequence of Thalassospira tepidiphila 1-1B.</title>
        <authorList>
            <person name="Lai Q."/>
            <person name="Shao Z."/>
        </authorList>
    </citation>
    <scope>NUCLEOTIDE SEQUENCE [LARGE SCALE GENOMIC DNA]</scope>
    <source>
        <strain evidence="3 4">MCCC 1A03514</strain>
    </source>
</reference>
<evidence type="ECO:0000256" key="2">
    <source>
        <dbReference type="SAM" id="Phobius"/>
    </source>
</evidence>
<name>A0A853L3Y7_9PROT</name>
<feature type="transmembrane region" description="Helical" evidence="2">
    <location>
        <begin position="39"/>
        <end position="61"/>
    </location>
</feature>
<sequence length="298" mass="31558">MVNRGFVFFGPCFLAIVLFADTQLSKTAGPQMRKRNSNFLFKTGAVALVMGVMAAGAILPANAQSFFDKAKEALGDAMNSSGSASTSGGSGSGVSALSSDTVEQGLKQALDMGVELVTDQLGAVDGFNADPVAHIPLPDEVQTAQKLLSAAGLGSYADEIELRMNRAAEQTMEDAGDILVNAVRQMTVADAKGILQGPDDAATQYLRRVSGTDIEGRLRPVITDALSDTGALSLYDQMLGQYDQLPFVPDLKASLTDHATAKAMDGLFHYIAVQEADIRSDPTRWTTDILKKVFSTVN</sequence>
<dbReference type="EMBL" id="JPVZ01000001">
    <property type="protein sequence ID" value="OAZ11552.1"/>
    <property type="molecule type" value="Genomic_DNA"/>
</dbReference>
<keyword evidence="2" id="KW-0812">Transmembrane</keyword>
<accession>A0A853L3Y7</accession>
<feature type="region of interest" description="Disordered" evidence="1">
    <location>
        <begin position="78"/>
        <end position="97"/>
    </location>
</feature>
<dbReference type="AlphaFoldDB" id="A0A853L3Y7"/>
<keyword evidence="2" id="KW-1133">Transmembrane helix</keyword>
<dbReference type="InterPro" id="IPR025245">
    <property type="entry name" value="DUF4197"/>
</dbReference>
<proteinExistence type="predicted"/>
<keyword evidence="2" id="KW-0472">Membrane</keyword>
<dbReference type="Pfam" id="PF13852">
    <property type="entry name" value="DUF4197"/>
    <property type="match status" value="1"/>
</dbReference>
<organism evidence="3 4">
    <name type="scientific">Thalassospira tepidiphila MCCC 1A03514</name>
    <dbReference type="NCBI Taxonomy" id="1177930"/>
    <lineage>
        <taxon>Bacteria</taxon>
        <taxon>Pseudomonadati</taxon>
        <taxon>Pseudomonadota</taxon>
        <taxon>Alphaproteobacteria</taxon>
        <taxon>Rhodospirillales</taxon>
        <taxon>Thalassospiraceae</taxon>
        <taxon>Thalassospira</taxon>
    </lineage>
</organism>
<feature type="compositionally biased region" description="Low complexity" evidence="1">
    <location>
        <begin position="80"/>
        <end position="97"/>
    </location>
</feature>
<comment type="caution">
    <text evidence="3">The sequence shown here is derived from an EMBL/GenBank/DDBJ whole genome shotgun (WGS) entry which is preliminary data.</text>
</comment>
<protein>
    <recommendedName>
        <fullName evidence="5">DUF4197 domain-containing protein</fullName>
    </recommendedName>
</protein>
<gene>
    <name evidence="3" type="ORF">TH4_00200</name>
</gene>